<protein>
    <submittedName>
        <fullName evidence="2">Uncharacterized protein</fullName>
    </submittedName>
</protein>
<feature type="transmembrane region" description="Helical" evidence="1">
    <location>
        <begin position="44"/>
        <end position="62"/>
    </location>
</feature>
<keyword evidence="1" id="KW-1133">Transmembrane helix</keyword>
<keyword evidence="1" id="KW-0472">Membrane</keyword>
<feature type="transmembrane region" description="Helical" evidence="1">
    <location>
        <begin position="12"/>
        <end position="32"/>
    </location>
</feature>
<feature type="transmembrane region" description="Helical" evidence="1">
    <location>
        <begin position="74"/>
        <end position="91"/>
    </location>
</feature>
<gene>
    <name evidence="2" type="ORF">C0099_10940</name>
</gene>
<keyword evidence="1" id="KW-0812">Transmembrane</keyword>
<accession>A0A2I6S806</accession>
<reference evidence="2 3" key="1">
    <citation type="submission" date="2018-01" db="EMBL/GenBank/DDBJ databases">
        <authorList>
            <person name="Fu G.-Y."/>
        </authorList>
    </citation>
    <scope>NUCLEOTIDE SEQUENCE [LARGE SCALE GENOMIC DNA]</scope>
    <source>
        <strain evidence="2 3">SY39</strain>
    </source>
</reference>
<dbReference type="KEGG" id="atw:C0099_10940"/>
<name>A0A2I6S806_9RHOO</name>
<keyword evidence="3" id="KW-1185">Reference proteome</keyword>
<dbReference type="AlphaFoldDB" id="A0A2I6S806"/>
<proteinExistence type="predicted"/>
<organism evidence="2 3">
    <name type="scientific">Pseudazoarcus pumilus</name>
    <dbReference type="NCBI Taxonomy" id="2067960"/>
    <lineage>
        <taxon>Bacteria</taxon>
        <taxon>Pseudomonadati</taxon>
        <taxon>Pseudomonadota</taxon>
        <taxon>Betaproteobacteria</taxon>
        <taxon>Rhodocyclales</taxon>
        <taxon>Zoogloeaceae</taxon>
        <taxon>Pseudazoarcus</taxon>
    </lineage>
</organism>
<dbReference type="RefSeq" id="WP_102247445.1">
    <property type="nucleotide sequence ID" value="NZ_CP025682.1"/>
</dbReference>
<evidence type="ECO:0000313" key="2">
    <source>
        <dbReference type="EMBL" id="AUN95396.1"/>
    </source>
</evidence>
<dbReference type="EMBL" id="CP025682">
    <property type="protein sequence ID" value="AUN95396.1"/>
    <property type="molecule type" value="Genomic_DNA"/>
</dbReference>
<dbReference type="PROSITE" id="PS51257">
    <property type="entry name" value="PROKAR_LIPOPROTEIN"/>
    <property type="match status" value="1"/>
</dbReference>
<evidence type="ECO:0000313" key="3">
    <source>
        <dbReference type="Proteomes" id="UP000242205"/>
    </source>
</evidence>
<sequence>MPDKNPDLWTIFLFFLASVSGAVGGCAAGSALGLKRGQILAGQVTAYGFIGVVCGGLSYAFGHHIGHPGDTLSVMGWAMAVGIGVPFVLACHNFGARYAFRVFGVDVEFTMRKRGEERRSEERMQRDDPSN</sequence>
<dbReference type="Proteomes" id="UP000242205">
    <property type="component" value="Chromosome"/>
</dbReference>
<evidence type="ECO:0000256" key="1">
    <source>
        <dbReference type="SAM" id="Phobius"/>
    </source>
</evidence>